<dbReference type="PANTHER" id="PTHR42745:SF1">
    <property type="entry name" value="ARABINOSE 5-PHOSPHATE ISOMERASE KDSD"/>
    <property type="match status" value="1"/>
</dbReference>
<dbReference type="Gene3D" id="3.10.580.10">
    <property type="entry name" value="CBS-domain"/>
    <property type="match status" value="1"/>
</dbReference>
<dbReference type="Gene3D" id="3.40.50.10490">
    <property type="entry name" value="Glucose-6-phosphate isomerase like protein, domain 1"/>
    <property type="match status" value="1"/>
</dbReference>
<dbReference type="SMART" id="SM00116">
    <property type="entry name" value="CBS"/>
    <property type="match status" value="2"/>
</dbReference>
<evidence type="ECO:0000256" key="1">
    <source>
        <dbReference type="ARBA" id="ARBA00008165"/>
    </source>
</evidence>
<gene>
    <name evidence="11" type="ORF">HUK82_07275</name>
</gene>
<feature type="site" description="Catalytically relevant" evidence="6">
    <location>
        <position position="130"/>
    </location>
</feature>
<feature type="domain" description="CBS" evidence="9">
    <location>
        <begin position="293"/>
        <end position="347"/>
    </location>
</feature>
<evidence type="ECO:0000256" key="4">
    <source>
        <dbReference type="PIRNR" id="PIRNR004692"/>
    </source>
</evidence>
<evidence type="ECO:0000259" key="9">
    <source>
        <dbReference type="PROSITE" id="PS51371"/>
    </source>
</evidence>
<dbReference type="Pfam" id="PF01380">
    <property type="entry name" value="SIS"/>
    <property type="match status" value="1"/>
</dbReference>
<feature type="site" description="Catalytically relevant" evidence="6">
    <location>
        <position position="78"/>
    </location>
</feature>
<dbReference type="InterPro" id="IPR050986">
    <property type="entry name" value="GutQ/KpsF_isomerases"/>
</dbReference>
<comment type="caution">
    <text evidence="11">The sequence shown here is derived from an EMBL/GenBank/DDBJ whole genome shotgun (WGS) entry which is preliminary data.</text>
</comment>
<dbReference type="InterPro" id="IPR001347">
    <property type="entry name" value="SIS_dom"/>
</dbReference>
<dbReference type="InterPro" id="IPR046348">
    <property type="entry name" value="SIS_dom_sf"/>
</dbReference>
<dbReference type="EMBL" id="JABXXR010000039">
    <property type="protein sequence ID" value="NVN40363.1"/>
    <property type="molecule type" value="Genomic_DNA"/>
</dbReference>
<dbReference type="FunFam" id="3.40.50.10490:FF:000011">
    <property type="entry name" value="Arabinose 5-phosphate isomerase"/>
    <property type="match status" value="1"/>
</dbReference>
<keyword evidence="3 7" id="KW-0129">CBS domain</keyword>
<evidence type="ECO:0000256" key="6">
    <source>
        <dbReference type="PIRSR" id="PIRSR004692-3"/>
    </source>
</evidence>
<dbReference type="GO" id="GO:0019146">
    <property type="term" value="F:arabinose-5-phosphate isomerase activity"/>
    <property type="evidence" value="ECO:0007669"/>
    <property type="project" value="UniProtKB-ARBA"/>
</dbReference>
<keyword evidence="11" id="KW-0413">Isomerase</keyword>
<dbReference type="GO" id="GO:0005975">
    <property type="term" value="P:carbohydrate metabolic process"/>
    <property type="evidence" value="ECO:0007669"/>
    <property type="project" value="InterPro"/>
</dbReference>
<dbReference type="PROSITE" id="PS51464">
    <property type="entry name" value="SIS"/>
    <property type="match status" value="1"/>
</dbReference>
<feature type="site" description="Catalytically relevant" evidence="6">
    <location>
        <position position="171"/>
    </location>
</feature>
<proteinExistence type="inferred from homology"/>
<feature type="domain" description="CBS" evidence="9">
    <location>
        <begin position="228"/>
        <end position="286"/>
    </location>
</feature>
<feature type="region of interest" description="Disordered" evidence="8">
    <location>
        <begin position="1"/>
        <end position="21"/>
    </location>
</feature>
<dbReference type="PROSITE" id="PS51371">
    <property type="entry name" value="CBS"/>
    <property type="match status" value="2"/>
</dbReference>
<feature type="binding site" evidence="5">
    <location>
        <position position="101"/>
    </location>
    <ligand>
        <name>Zn(2+)</name>
        <dbReference type="ChEBI" id="CHEBI:29105"/>
    </ligand>
</feature>
<dbReference type="RefSeq" id="WP_176613331.1">
    <property type="nucleotide sequence ID" value="NZ_JABXXR010000039.1"/>
</dbReference>
<evidence type="ECO:0000313" key="11">
    <source>
        <dbReference type="EMBL" id="NVN40363.1"/>
    </source>
</evidence>
<dbReference type="AlphaFoldDB" id="A0A850PBQ8"/>
<feature type="site" description="Catalytically relevant" evidence="6">
    <location>
        <position position="212"/>
    </location>
</feature>
<organism evidence="11 12">
    <name type="scientific">Ameyamaea chiangmaiensis</name>
    <dbReference type="NCBI Taxonomy" id="442969"/>
    <lineage>
        <taxon>Bacteria</taxon>
        <taxon>Pseudomonadati</taxon>
        <taxon>Pseudomonadota</taxon>
        <taxon>Alphaproteobacteria</taxon>
        <taxon>Acetobacterales</taxon>
        <taxon>Acetobacteraceae</taxon>
        <taxon>Ameyamaea</taxon>
    </lineage>
</organism>
<keyword evidence="2" id="KW-0677">Repeat</keyword>
<dbReference type="SUPFAM" id="SSF53697">
    <property type="entry name" value="SIS domain"/>
    <property type="match status" value="1"/>
</dbReference>
<sequence>MNQTVPEGRLAGPRPASPDPVGRALDALATERAGLDALTDALTKNVSGLRDAFEAVTDRIAMCVDSGGGRLVVTGIGKSGHIGRKIQSTMASTGTPSLFIHPAEASHGDLGMIQRHDVVLALSRSGETTELADIVAYTRRQGVCLMAMTSRPDSTLATTADHHLCLPGAPEACPMGLAPTTSCLMQLALGDALAIVLLERRRFSARDFGTFHPGGRLGASLRLVRDLMHGADAMPLGASDMPLSGVILEMTRKAFGCMGVVDADGALIGLITDADLRGALDRDLSSTRASDVMNPRPLTVSPDILAPEALRFMNERRKPITSVFVLDEHRRPLGILHVHDLLRAGVV</sequence>
<dbReference type="Pfam" id="PF00571">
    <property type="entry name" value="CBS"/>
    <property type="match status" value="2"/>
</dbReference>
<keyword evidence="5" id="KW-0479">Metal-binding</keyword>
<dbReference type="GO" id="GO:0046872">
    <property type="term" value="F:metal ion binding"/>
    <property type="evidence" value="ECO:0007669"/>
    <property type="project" value="UniProtKB-KW"/>
</dbReference>
<dbReference type="InterPro" id="IPR004800">
    <property type="entry name" value="KdsD/KpsF-type"/>
</dbReference>
<dbReference type="InterPro" id="IPR035474">
    <property type="entry name" value="SIS_Kpsf"/>
</dbReference>
<evidence type="ECO:0000256" key="7">
    <source>
        <dbReference type="PROSITE-ProRule" id="PRU00703"/>
    </source>
</evidence>
<dbReference type="PIRSF" id="PIRSF004692">
    <property type="entry name" value="KdsD_KpsF"/>
    <property type="match status" value="1"/>
</dbReference>
<dbReference type="InterPro" id="IPR000644">
    <property type="entry name" value="CBS_dom"/>
</dbReference>
<dbReference type="GO" id="GO:1901135">
    <property type="term" value="P:carbohydrate derivative metabolic process"/>
    <property type="evidence" value="ECO:0007669"/>
    <property type="project" value="InterPro"/>
</dbReference>
<evidence type="ECO:0000313" key="12">
    <source>
        <dbReference type="Proteomes" id="UP000585665"/>
    </source>
</evidence>
<feature type="domain" description="SIS" evidence="10">
    <location>
        <begin position="60"/>
        <end position="203"/>
    </location>
</feature>
<evidence type="ECO:0000259" key="10">
    <source>
        <dbReference type="PROSITE" id="PS51464"/>
    </source>
</evidence>
<protein>
    <submittedName>
        <fullName evidence="11">KpsF/GutQ family sugar-phosphate isomerase</fullName>
    </submittedName>
</protein>
<evidence type="ECO:0000256" key="3">
    <source>
        <dbReference type="ARBA" id="ARBA00023122"/>
    </source>
</evidence>
<name>A0A850PBQ8_9PROT</name>
<keyword evidence="5" id="KW-0862">Zinc</keyword>
<accession>A0A850PBQ8</accession>
<evidence type="ECO:0000256" key="5">
    <source>
        <dbReference type="PIRSR" id="PIRSR004692-2"/>
    </source>
</evidence>
<keyword evidence="12" id="KW-1185">Reference proteome</keyword>
<dbReference type="CDD" id="cd04604">
    <property type="entry name" value="CBS_pair_SIS_assoc"/>
    <property type="match status" value="1"/>
</dbReference>
<evidence type="ECO:0000256" key="2">
    <source>
        <dbReference type="ARBA" id="ARBA00022737"/>
    </source>
</evidence>
<dbReference type="GO" id="GO:0097367">
    <property type="term" value="F:carbohydrate derivative binding"/>
    <property type="evidence" value="ECO:0007669"/>
    <property type="project" value="InterPro"/>
</dbReference>
<dbReference type="PANTHER" id="PTHR42745">
    <property type="match status" value="1"/>
</dbReference>
<dbReference type="Proteomes" id="UP000585665">
    <property type="component" value="Unassembled WGS sequence"/>
</dbReference>
<dbReference type="CDD" id="cd05014">
    <property type="entry name" value="SIS_Kpsf"/>
    <property type="match status" value="1"/>
</dbReference>
<dbReference type="NCBIfam" id="TIGR00393">
    <property type="entry name" value="kpsF"/>
    <property type="match status" value="1"/>
</dbReference>
<evidence type="ECO:0000256" key="8">
    <source>
        <dbReference type="SAM" id="MobiDB-lite"/>
    </source>
</evidence>
<reference evidence="11 12" key="1">
    <citation type="submission" date="2020-06" db="EMBL/GenBank/DDBJ databases">
        <title>Description of novel acetic acid bacteria.</title>
        <authorList>
            <person name="Sombolestani A."/>
        </authorList>
    </citation>
    <scope>NUCLEOTIDE SEQUENCE [LARGE SCALE GENOMIC DNA]</scope>
    <source>
        <strain evidence="11 12">LMG 27010</strain>
    </source>
</reference>
<comment type="similarity">
    <text evidence="1 4">Belongs to the SIS family. GutQ/KpsF subfamily.</text>
</comment>
<dbReference type="InterPro" id="IPR046342">
    <property type="entry name" value="CBS_dom_sf"/>
</dbReference>